<dbReference type="PANTHER" id="PTHR28591">
    <property type="entry name" value="LATEXIN"/>
    <property type="match status" value="1"/>
</dbReference>
<evidence type="ECO:0000256" key="7">
    <source>
        <dbReference type="ARBA" id="ARBA00022990"/>
    </source>
</evidence>
<dbReference type="Pfam" id="PF06907">
    <property type="entry name" value="LXN"/>
    <property type="match status" value="1"/>
</dbReference>
<dbReference type="AlphaFoldDB" id="A0A4X2LLX5"/>
<feature type="domain" description="Cystatin LXN-type" evidence="15">
    <location>
        <begin position="278"/>
        <end position="382"/>
    </location>
</feature>
<comment type="function">
    <text evidence="9">Hardly reversible, non-competitive, and potent inhibitor of CPA1, CPA2 and CPA4. May play a role in inflammation.</text>
</comment>
<reference evidence="16" key="2">
    <citation type="submission" date="2025-08" db="UniProtKB">
        <authorList>
            <consortium name="Ensembl"/>
        </authorList>
    </citation>
    <scope>IDENTIFICATION</scope>
</reference>
<evidence type="ECO:0000256" key="3">
    <source>
        <dbReference type="ARBA" id="ARBA00022490"/>
    </source>
</evidence>
<keyword evidence="6" id="KW-0677">Repeat</keyword>
<evidence type="ECO:0000256" key="2">
    <source>
        <dbReference type="ARBA" id="ARBA00010083"/>
    </source>
</evidence>
<dbReference type="GeneTree" id="ENSGT00530000063813"/>
<dbReference type="InterPro" id="IPR046350">
    <property type="entry name" value="Cystatin_sf"/>
</dbReference>
<feature type="region of interest" description="Disordered" evidence="14">
    <location>
        <begin position="20"/>
        <end position="155"/>
    </location>
</feature>
<dbReference type="Proteomes" id="UP000314987">
    <property type="component" value="Unassembled WGS sequence"/>
</dbReference>
<sequence length="382" mass="42835">METEPLPLGLLTGFIQGERAAWQGGQRAESRPAPPGPARPRPELSPCLGVWTTQTLKRKNPRGCSEWRSAQGSQRNQRKPRREEPRGLTAGRALLPASREEGKREGRRKEERVEESPPPPPSPPVAASFFASPHPLPICPSADPGAPAQPRPGSRCSRPGMEIPPTHFPAARAASVAENCINYQQGTPHKVFLVQTVTQASLEDIPGSGHKYHLKFSVEEIIQKQITVNCRAQVLYPTAGQSTAPEVDFTFEGEIGKNPDEEDNKFYEQLKSMKEPLEAKNIPDSFGNVSPEMKPVRHLAWVACGYIIWQNSTEDTWYKMAKIQTVKQVKRNDDFIELDYTILLHDIASQEMIPWQMQVLWHPQYGVKVKHNSRQPKQAQPE</sequence>
<evidence type="ECO:0000313" key="16">
    <source>
        <dbReference type="Ensembl" id="ENSVURP00010021852.1"/>
    </source>
</evidence>
<accession>A0A4X2LLX5</accession>
<evidence type="ECO:0000256" key="1">
    <source>
        <dbReference type="ARBA" id="ARBA00004496"/>
    </source>
</evidence>
<evidence type="ECO:0000256" key="5">
    <source>
        <dbReference type="ARBA" id="ARBA00022690"/>
    </source>
</evidence>
<dbReference type="InterPro" id="IPR009684">
    <property type="entry name" value="Latexin"/>
</dbReference>
<reference evidence="16" key="3">
    <citation type="submission" date="2025-09" db="UniProtKB">
        <authorList>
            <consortium name="Ensembl"/>
        </authorList>
    </citation>
    <scope>IDENTIFICATION</scope>
</reference>
<evidence type="ECO:0000256" key="11">
    <source>
        <dbReference type="ARBA" id="ARBA00081976"/>
    </source>
</evidence>
<evidence type="ECO:0000313" key="17">
    <source>
        <dbReference type="Proteomes" id="UP000314987"/>
    </source>
</evidence>
<keyword evidence="8" id="KW-0395">Inflammatory response</keyword>
<organism evidence="16 17">
    <name type="scientific">Vombatus ursinus</name>
    <name type="common">Common wombat</name>
    <dbReference type="NCBI Taxonomy" id="29139"/>
    <lineage>
        <taxon>Eukaryota</taxon>
        <taxon>Metazoa</taxon>
        <taxon>Chordata</taxon>
        <taxon>Craniata</taxon>
        <taxon>Vertebrata</taxon>
        <taxon>Euteleostomi</taxon>
        <taxon>Mammalia</taxon>
        <taxon>Metatheria</taxon>
        <taxon>Diprotodontia</taxon>
        <taxon>Vombatidae</taxon>
        <taxon>Vombatus</taxon>
    </lineage>
</organism>
<reference evidence="17" key="1">
    <citation type="submission" date="2018-12" db="EMBL/GenBank/DDBJ databases">
        <authorList>
            <person name="Yazar S."/>
        </authorList>
    </citation>
    <scope>NUCLEOTIDE SEQUENCE [LARGE SCALE GENOMIC DNA]</scope>
</reference>
<feature type="compositionally biased region" description="Basic and acidic residues" evidence="14">
    <location>
        <begin position="98"/>
        <end position="115"/>
    </location>
</feature>
<dbReference type="GO" id="GO:0008191">
    <property type="term" value="F:metalloendopeptidase inhibitor activity"/>
    <property type="evidence" value="ECO:0007669"/>
    <property type="project" value="UniProtKB-UniRule"/>
</dbReference>
<evidence type="ECO:0000256" key="14">
    <source>
        <dbReference type="SAM" id="MobiDB-lite"/>
    </source>
</evidence>
<dbReference type="OMA" id="QITVNCR"/>
<dbReference type="STRING" id="29139.ENSVURP00010021852"/>
<evidence type="ECO:0000256" key="6">
    <source>
        <dbReference type="ARBA" id="ARBA00022737"/>
    </source>
</evidence>
<evidence type="ECO:0000256" key="10">
    <source>
        <dbReference type="ARBA" id="ARBA00073669"/>
    </source>
</evidence>
<keyword evidence="3" id="KW-0963">Cytoplasm</keyword>
<dbReference type="FunFam" id="3.10.450.10:FF:000006">
    <property type="entry name" value="latexin"/>
    <property type="match status" value="1"/>
</dbReference>
<dbReference type="GO" id="GO:0006954">
    <property type="term" value="P:inflammatory response"/>
    <property type="evidence" value="ECO:0007669"/>
    <property type="project" value="UniProtKB-KW"/>
</dbReference>
<comment type="subcellular location">
    <subcellularLocation>
        <location evidence="1">Cytoplasm</location>
    </subcellularLocation>
</comment>
<dbReference type="PANTHER" id="PTHR28591:SF1">
    <property type="entry name" value="LATEXIN"/>
    <property type="match status" value="1"/>
</dbReference>
<dbReference type="GO" id="GO:0008201">
    <property type="term" value="F:heparin binding"/>
    <property type="evidence" value="ECO:0007669"/>
    <property type="project" value="UniProtKB-KW"/>
</dbReference>
<dbReference type="FunFam" id="3.10.450.10:FF:000007">
    <property type="entry name" value="latexin"/>
    <property type="match status" value="1"/>
</dbReference>
<evidence type="ECO:0000256" key="12">
    <source>
        <dbReference type="ARBA" id="ARBA00082984"/>
    </source>
</evidence>
<dbReference type="GO" id="GO:0005615">
    <property type="term" value="C:extracellular space"/>
    <property type="evidence" value="ECO:0007669"/>
    <property type="project" value="TreeGrafter"/>
</dbReference>
<name>A0A4X2LLX5_VOMUR</name>
<keyword evidence="4" id="KW-0358">Heparin-binding</keyword>
<comment type="similarity">
    <text evidence="2 13">Belongs to the protease inhibitor I47 (latexin) family.</text>
</comment>
<keyword evidence="5 13" id="KW-0646">Protease inhibitor</keyword>
<evidence type="ECO:0000256" key="13">
    <source>
        <dbReference type="PROSITE-ProRule" id="PRU01377"/>
    </source>
</evidence>
<proteinExistence type="inferred from homology"/>
<keyword evidence="7" id="KW-0007">Acetylation</keyword>
<dbReference type="Gene3D" id="3.10.450.10">
    <property type="match status" value="2"/>
</dbReference>
<dbReference type="GO" id="GO:0005737">
    <property type="term" value="C:cytoplasm"/>
    <property type="evidence" value="ECO:0007669"/>
    <property type="project" value="UniProtKB-SubCell"/>
</dbReference>
<dbReference type="SUPFAM" id="SSF54403">
    <property type="entry name" value="Cystatin/monellin"/>
    <property type="match status" value="2"/>
</dbReference>
<evidence type="ECO:0000256" key="9">
    <source>
        <dbReference type="ARBA" id="ARBA00053473"/>
    </source>
</evidence>
<dbReference type="InterPro" id="IPR049897">
    <property type="entry name" value="CYSTATIN_LXN"/>
</dbReference>
<evidence type="ECO:0000259" key="15">
    <source>
        <dbReference type="PROSITE" id="PS52033"/>
    </source>
</evidence>
<evidence type="ECO:0000256" key="8">
    <source>
        <dbReference type="ARBA" id="ARBA00023198"/>
    </source>
</evidence>
<evidence type="ECO:0000256" key="4">
    <source>
        <dbReference type="ARBA" id="ARBA00022674"/>
    </source>
</evidence>
<protein>
    <recommendedName>
        <fullName evidence="10">Latexin</fullName>
    </recommendedName>
    <alternativeName>
        <fullName evidence="12">Endogenous carboxypeptidase inhibitor</fullName>
    </alternativeName>
    <alternativeName>
        <fullName evidence="11">Tissue carboxypeptidase inhibitor</fullName>
    </alternativeName>
</protein>
<feature type="domain" description="Cystatin LXN-type" evidence="15">
    <location>
        <begin position="159"/>
        <end position="257"/>
    </location>
</feature>
<dbReference type="PROSITE" id="PS52033">
    <property type="entry name" value="CYSTATIN_LXN"/>
    <property type="match status" value="2"/>
</dbReference>
<dbReference type="Ensembl" id="ENSVURT00010024889.1">
    <property type="protein sequence ID" value="ENSVURP00010021852.1"/>
    <property type="gene ID" value="ENSVURG00010016763.1"/>
</dbReference>
<keyword evidence="17" id="KW-1185">Reference proteome</keyword>
<gene>
    <name evidence="16" type="primary">LXN</name>
</gene>